<dbReference type="InterPro" id="IPR005953">
    <property type="entry name" value="ATP_synth_csu_bac/chlpt"/>
</dbReference>
<dbReference type="AlphaFoldDB" id="A0A1C4F3W6"/>
<evidence type="ECO:0000256" key="7">
    <source>
        <dbReference type="ARBA" id="ARBA00022989"/>
    </source>
</evidence>
<evidence type="ECO:0000256" key="5">
    <source>
        <dbReference type="ARBA" id="ARBA00022692"/>
    </source>
</evidence>
<keyword evidence="5 13" id="KW-0812">Transmembrane</keyword>
<keyword evidence="3 13" id="KW-0813">Transport</keyword>
<evidence type="ECO:0000256" key="4">
    <source>
        <dbReference type="ARBA" id="ARBA00022547"/>
    </source>
</evidence>
<dbReference type="InterPro" id="IPR035921">
    <property type="entry name" value="F/V-ATP_Csub_sf"/>
</dbReference>
<gene>
    <name evidence="13" type="primary">atpE</name>
    <name evidence="15" type="ORF">GA0116948_111111</name>
</gene>
<reference evidence="15 16" key="1">
    <citation type="submission" date="2016-08" db="EMBL/GenBank/DDBJ databases">
        <authorList>
            <person name="Seilhamer J.J."/>
        </authorList>
    </citation>
    <scope>NUCLEOTIDE SEQUENCE [LARGE SCALE GENOMIC DNA]</scope>
    <source>
        <strain evidence="15 16">A37T2</strain>
    </source>
</reference>
<dbReference type="PRINTS" id="PR00124">
    <property type="entry name" value="ATPASEC"/>
</dbReference>
<dbReference type="GO" id="GO:0033177">
    <property type="term" value="C:proton-transporting two-sector ATPase complex, proton-transporting domain"/>
    <property type="evidence" value="ECO:0007669"/>
    <property type="project" value="InterPro"/>
</dbReference>
<evidence type="ECO:0000256" key="8">
    <source>
        <dbReference type="ARBA" id="ARBA00023065"/>
    </source>
</evidence>
<feature type="site" description="Reversibly protonated during proton transport" evidence="13">
    <location>
        <position position="70"/>
    </location>
</feature>
<feature type="transmembrane region" description="Helical" evidence="13">
    <location>
        <begin position="62"/>
        <end position="85"/>
    </location>
</feature>
<proteinExistence type="inferred from homology"/>
<dbReference type="InterPro" id="IPR020537">
    <property type="entry name" value="ATP_synth_F0_csu_DDCD_BS"/>
</dbReference>
<dbReference type="InterPro" id="IPR002379">
    <property type="entry name" value="ATPase_proteolipid_c-like_dom"/>
</dbReference>
<evidence type="ECO:0000256" key="13">
    <source>
        <dbReference type="HAMAP-Rule" id="MF_01396"/>
    </source>
</evidence>
<dbReference type="Pfam" id="PF00137">
    <property type="entry name" value="ATP-synt_C"/>
    <property type="match status" value="1"/>
</dbReference>
<dbReference type="GO" id="GO:0008289">
    <property type="term" value="F:lipid binding"/>
    <property type="evidence" value="ECO:0007669"/>
    <property type="project" value="UniProtKB-KW"/>
</dbReference>
<dbReference type="HAMAP" id="MF_01396">
    <property type="entry name" value="ATP_synth_c_bact"/>
    <property type="match status" value="1"/>
</dbReference>
<evidence type="ECO:0000256" key="6">
    <source>
        <dbReference type="ARBA" id="ARBA00022781"/>
    </source>
</evidence>
<dbReference type="SUPFAM" id="SSF81333">
    <property type="entry name" value="F1F0 ATP synthase subunit C"/>
    <property type="match status" value="1"/>
</dbReference>
<evidence type="ECO:0000256" key="1">
    <source>
        <dbReference type="ARBA" id="ARBA00004141"/>
    </source>
</evidence>
<keyword evidence="8 13" id="KW-0406">Ion transport</keyword>
<dbReference type="GO" id="GO:0046933">
    <property type="term" value="F:proton-transporting ATP synthase activity, rotational mechanism"/>
    <property type="evidence" value="ECO:0007669"/>
    <property type="project" value="UniProtKB-UniRule"/>
</dbReference>
<name>A0A1C4F3W6_9BACT</name>
<dbReference type="InterPro" id="IPR000454">
    <property type="entry name" value="ATP_synth_F0_csu"/>
</dbReference>
<dbReference type="STRING" id="1335309.GA0116948_111111"/>
<keyword evidence="7 13" id="KW-1133">Transmembrane helix</keyword>
<keyword evidence="10 13" id="KW-0472">Membrane</keyword>
<dbReference type="EMBL" id="FMAR01000011">
    <property type="protein sequence ID" value="SCC50668.1"/>
    <property type="molecule type" value="Genomic_DNA"/>
</dbReference>
<feature type="transmembrane region" description="Helical" evidence="13">
    <location>
        <begin position="23"/>
        <end position="41"/>
    </location>
</feature>
<comment type="subcellular location">
    <subcellularLocation>
        <location evidence="13">Cell membrane</location>
        <topology evidence="13">Multi-pass membrane protein</topology>
    </subcellularLocation>
    <subcellularLocation>
        <location evidence="1">Membrane</location>
        <topology evidence="1">Multi-pass membrane protein</topology>
    </subcellularLocation>
</comment>
<dbReference type="Proteomes" id="UP000242818">
    <property type="component" value="Unassembled WGS sequence"/>
</dbReference>
<dbReference type="NCBIfam" id="TIGR01260">
    <property type="entry name" value="ATP_synt_c"/>
    <property type="match status" value="1"/>
</dbReference>
<evidence type="ECO:0000256" key="3">
    <source>
        <dbReference type="ARBA" id="ARBA00022448"/>
    </source>
</evidence>
<keyword evidence="4 13" id="KW-0138">CF(0)</keyword>
<dbReference type="Gene3D" id="1.20.20.10">
    <property type="entry name" value="F1F0 ATP synthase subunit C"/>
    <property type="match status" value="1"/>
</dbReference>
<accession>A0A1C4F3W6</accession>
<dbReference type="PROSITE" id="PS00605">
    <property type="entry name" value="ATPASE_C"/>
    <property type="match status" value="1"/>
</dbReference>
<evidence type="ECO:0000313" key="15">
    <source>
        <dbReference type="EMBL" id="SCC50668.1"/>
    </source>
</evidence>
<evidence type="ECO:0000256" key="2">
    <source>
        <dbReference type="ARBA" id="ARBA00006704"/>
    </source>
</evidence>
<sequence length="86" mass="8077">MALLTVLLQAAEAGAGLAKAGGAIGAGVAAIAAGIGVGNIGKSALESIARQPEAANDIRANMILAAALVEGVALFGVIAGLLAVVS</sequence>
<organism evidence="15 16">
    <name type="scientific">Chitinophaga costaii</name>
    <dbReference type="NCBI Taxonomy" id="1335309"/>
    <lineage>
        <taxon>Bacteria</taxon>
        <taxon>Pseudomonadati</taxon>
        <taxon>Bacteroidota</taxon>
        <taxon>Chitinophagia</taxon>
        <taxon>Chitinophagales</taxon>
        <taxon>Chitinophagaceae</taxon>
        <taxon>Chitinophaga</taxon>
    </lineage>
</organism>
<evidence type="ECO:0000256" key="10">
    <source>
        <dbReference type="ARBA" id="ARBA00023136"/>
    </source>
</evidence>
<dbReference type="GO" id="GO:0005886">
    <property type="term" value="C:plasma membrane"/>
    <property type="evidence" value="ECO:0007669"/>
    <property type="project" value="UniProtKB-SubCell"/>
</dbReference>
<dbReference type="OrthoDB" id="5383454at2"/>
<evidence type="ECO:0000256" key="12">
    <source>
        <dbReference type="ARBA" id="ARBA00025198"/>
    </source>
</evidence>
<evidence type="ECO:0000259" key="14">
    <source>
        <dbReference type="Pfam" id="PF00137"/>
    </source>
</evidence>
<feature type="domain" description="V-ATPase proteolipid subunit C-like" evidence="14">
    <location>
        <begin position="21"/>
        <end position="82"/>
    </location>
</feature>
<keyword evidence="11 13" id="KW-0066">ATP synthesis</keyword>
<keyword evidence="16" id="KW-1185">Reference proteome</keyword>
<dbReference type="GO" id="GO:0045259">
    <property type="term" value="C:proton-transporting ATP synthase complex"/>
    <property type="evidence" value="ECO:0007669"/>
    <property type="project" value="UniProtKB-KW"/>
</dbReference>
<evidence type="ECO:0000256" key="11">
    <source>
        <dbReference type="ARBA" id="ARBA00023310"/>
    </source>
</evidence>
<keyword evidence="9 13" id="KW-0446">Lipid-binding</keyword>
<comment type="similarity">
    <text evidence="2 13">Belongs to the ATPase C chain family.</text>
</comment>
<evidence type="ECO:0000313" key="16">
    <source>
        <dbReference type="Proteomes" id="UP000242818"/>
    </source>
</evidence>
<evidence type="ECO:0000256" key="9">
    <source>
        <dbReference type="ARBA" id="ARBA00023121"/>
    </source>
</evidence>
<keyword evidence="13" id="KW-1003">Cell membrane</keyword>
<dbReference type="RefSeq" id="WP_089713749.1">
    <property type="nucleotide sequence ID" value="NZ_FMAR01000011.1"/>
</dbReference>
<protein>
    <recommendedName>
        <fullName evidence="13">ATP synthase subunit c</fullName>
    </recommendedName>
    <alternativeName>
        <fullName evidence="13">ATP synthase F(0) sector subunit c</fullName>
    </alternativeName>
    <alternativeName>
        <fullName evidence="13">F-type ATPase subunit c</fullName>
        <shortName evidence="13">F-ATPase subunit c</shortName>
    </alternativeName>
    <alternativeName>
        <fullName evidence="13">Lipid-binding protein</fullName>
    </alternativeName>
</protein>
<dbReference type="CDD" id="cd18121">
    <property type="entry name" value="ATP-synt_Fo_c"/>
    <property type="match status" value="1"/>
</dbReference>
<keyword evidence="6 13" id="KW-0375">Hydrogen ion transport</keyword>
<comment type="function">
    <text evidence="13">Key component of the F(0) channel; it plays a direct role in translocation across the membrane. A homomeric c-ring of between 10-14 subunits forms the central stalk rotor element with the F(1) delta and epsilon subunits.</text>
</comment>
<dbReference type="InterPro" id="IPR038662">
    <property type="entry name" value="ATP_synth_F0_csu_sf"/>
</dbReference>
<comment type="function">
    <text evidence="12 13">F(1)F(0) ATP synthase produces ATP from ADP in the presence of a proton or sodium gradient. F-type ATPases consist of two structural domains, F(1) containing the extramembraneous catalytic core and F(0) containing the membrane proton channel, linked together by a central stalk and a peripheral stalk. During catalysis, ATP synthesis in the catalytic domain of F(1) is coupled via a rotary mechanism of the central stalk subunits to proton translocation.</text>
</comment>